<dbReference type="AlphaFoldDB" id="A0A972JNC6"/>
<dbReference type="SMART" id="SM00327">
    <property type="entry name" value="VWA"/>
    <property type="match status" value="1"/>
</dbReference>
<keyword evidence="3" id="KW-0472">Membrane</keyword>
<dbReference type="RefSeq" id="WP_169564769.1">
    <property type="nucleotide sequence ID" value="NZ_JAAXYH010000009.1"/>
</dbReference>
<proteinExistence type="predicted"/>
<evidence type="ECO:0000256" key="1">
    <source>
        <dbReference type="PROSITE-ProRule" id="PRU00339"/>
    </source>
</evidence>
<dbReference type="Proteomes" id="UP000737113">
    <property type="component" value="Unassembled WGS sequence"/>
</dbReference>
<feature type="region of interest" description="Disordered" evidence="2">
    <location>
        <begin position="653"/>
        <end position="672"/>
    </location>
</feature>
<feature type="region of interest" description="Disordered" evidence="2">
    <location>
        <begin position="443"/>
        <end position="639"/>
    </location>
</feature>
<feature type="domain" description="VWFA" evidence="4">
    <location>
        <begin position="90"/>
        <end position="284"/>
    </location>
</feature>
<dbReference type="Pfam" id="PF13519">
    <property type="entry name" value="VWA_2"/>
    <property type="match status" value="1"/>
</dbReference>
<keyword evidence="3" id="KW-1133">Transmembrane helix</keyword>
<dbReference type="InterPro" id="IPR011990">
    <property type="entry name" value="TPR-like_helical_dom_sf"/>
</dbReference>
<dbReference type="Gene3D" id="1.25.40.10">
    <property type="entry name" value="Tetratricopeptide repeat domain"/>
    <property type="match status" value="1"/>
</dbReference>
<keyword evidence="3" id="KW-0812">Transmembrane</keyword>
<dbReference type="SUPFAM" id="SSF53300">
    <property type="entry name" value="vWA-like"/>
    <property type="match status" value="1"/>
</dbReference>
<dbReference type="InterPro" id="IPR002035">
    <property type="entry name" value="VWF_A"/>
</dbReference>
<dbReference type="SMART" id="SM00028">
    <property type="entry name" value="TPR"/>
    <property type="match status" value="1"/>
</dbReference>
<dbReference type="InterPro" id="IPR019734">
    <property type="entry name" value="TPR_rpt"/>
</dbReference>
<dbReference type="PROSITE" id="PS50005">
    <property type="entry name" value="TPR"/>
    <property type="match status" value="1"/>
</dbReference>
<feature type="transmembrane region" description="Helical" evidence="3">
    <location>
        <begin position="58"/>
        <end position="77"/>
    </location>
</feature>
<evidence type="ECO:0000313" key="6">
    <source>
        <dbReference type="Proteomes" id="UP000737113"/>
    </source>
</evidence>
<dbReference type="InterPro" id="IPR050768">
    <property type="entry name" value="UPF0353/GerABKA_families"/>
</dbReference>
<evidence type="ECO:0000256" key="2">
    <source>
        <dbReference type="SAM" id="MobiDB-lite"/>
    </source>
</evidence>
<gene>
    <name evidence="5" type="ORF">HC757_12790</name>
</gene>
<evidence type="ECO:0000259" key="4">
    <source>
        <dbReference type="PROSITE" id="PS50234"/>
    </source>
</evidence>
<feature type="compositionally biased region" description="Polar residues" evidence="2">
    <location>
        <begin position="557"/>
        <end position="576"/>
    </location>
</feature>
<feature type="compositionally biased region" description="Low complexity" evidence="2">
    <location>
        <begin position="595"/>
        <end position="611"/>
    </location>
</feature>
<dbReference type="InterPro" id="IPR036465">
    <property type="entry name" value="vWFA_dom_sf"/>
</dbReference>
<name>A0A972JNC6_9GAMM</name>
<dbReference type="PANTHER" id="PTHR22550">
    <property type="entry name" value="SPORE GERMINATION PROTEIN"/>
    <property type="match status" value="1"/>
</dbReference>
<reference evidence="5" key="1">
    <citation type="submission" date="2020-04" db="EMBL/GenBank/DDBJ databases">
        <title>Description of Shewanella salipaludis sp. nov., isolated from a salt marsh.</title>
        <authorList>
            <person name="Park S."/>
            <person name="Yoon J.-H."/>
        </authorList>
    </citation>
    <scope>NUCLEOTIDE SEQUENCE</scope>
    <source>
        <strain evidence="5">SHSM-M6</strain>
    </source>
</reference>
<keyword evidence="1" id="KW-0802">TPR repeat</keyword>
<feature type="compositionally biased region" description="Low complexity" evidence="2">
    <location>
        <begin position="509"/>
        <end position="521"/>
    </location>
</feature>
<sequence>MTLHFIRPEWFLALLPLTLLLLGLWRSHGQGSAWNRYIAPHLARVLVTEGSQARQHRLWWLASSWFIAVLALSGPAVTKQTLPVFATEQGRVVIMDMSLSMYATDLAPNRLTQAKFRATDLLRGLKEGETGLIAYAGDAFTISPLTRDSATLLNLLPTLTPDIMPVRGSNLAAALSQASQLLAQGGHLRGDIILLTDGLSQAQFSQANKALDGSQYRLAVLALGSAQGAPIRLPDGQLLRDNANEVVIATTDYGLLQRLAQANRGALFQVTSDGQDLQHLNAWLATEGDAKATELRGENWQDLGPFLALLLLLPLLLSFRHGLVAAVLLVLLTPPTPAQAGVWEDLWHNRDQQGMQAFEAGNYADAAARFEDPSWQGSAQYKAGNFQQALQHFEQDASARGLYNQGNALMQLKQPEQAIKRYQQALAKQPDFPEAEQNLALAQQLAQQAKQQQDKNQNKDKGKNKNKNKDKDKDKDKDAKQDSQGNQDNKDAGQSDKEQAAQDQDPENQRQQQASEQAGSQQDDEPEKAAQSADKQQEQQANGDAQGGSQHEDKPNQQDQGASGQAGESASPNNEAKMQAQAGSAAGDEQAKTEAQQQAAQSGQAQSAEAGEPGEQASIAASQMTDEPLPADMERALRGVIEDPQVLLRNKMQLEYQKRRQSGNLPGDNEQW</sequence>
<dbReference type="Pfam" id="PF13414">
    <property type="entry name" value="TPR_11"/>
    <property type="match status" value="1"/>
</dbReference>
<dbReference type="Gene3D" id="3.40.50.410">
    <property type="entry name" value="von Willebrand factor, type A domain"/>
    <property type="match status" value="1"/>
</dbReference>
<feature type="repeat" description="TPR" evidence="1">
    <location>
        <begin position="399"/>
        <end position="432"/>
    </location>
</feature>
<dbReference type="PROSITE" id="PS50234">
    <property type="entry name" value="VWFA"/>
    <property type="match status" value="1"/>
</dbReference>
<feature type="compositionally biased region" description="Basic and acidic residues" evidence="2">
    <location>
        <begin position="452"/>
        <end position="481"/>
    </location>
</feature>
<protein>
    <submittedName>
        <fullName evidence="5">VWA domain-containing protein</fullName>
    </submittedName>
</protein>
<feature type="compositionally biased region" description="Polar residues" evidence="2">
    <location>
        <begin position="538"/>
        <end position="549"/>
    </location>
</feature>
<keyword evidence="6" id="KW-1185">Reference proteome</keyword>
<organism evidence="5 6">
    <name type="scientific">Shewanella salipaludis</name>
    <dbReference type="NCBI Taxonomy" id="2723052"/>
    <lineage>
        <taxon>Bacteria</taxon>
        <taxon>Pseudomonadati</taxon>
        <taxon>Pseudomonadota</taxon>
        <taxon>Gammaproteobacteria</taxon>
        <taxon>Alteromonadales</taxon>
        <taxon>Shewanellaceae</taxon>
        <taxon>Shewanella</taxon>
    </lineage>
</organism>
<feature type="compositionally biased region" description="Basic and acidic residues" evidence="2">
    <location>
        <begin position="488"/>
        <end position="500"/>
    </location>
</feature>
<accession>A0A972JNC6</accession>
<dbReference type="PANTHER" id="PTHR22550:SF14">
    <property type="entry name" value="VWFA DOMAIN-CONTAINING PROTEIN"/>
    <property type="match status" value="1"/>
</dbReference>
<evidence type="ECO:0000256" key="3">
    <source>
        <dbReference type="SAM" id="Phobius"/>
    </source>
</evidence>
<comment type="caution">
    <text evidence="5">The sequence shown here is derived from an EMBL/GenBank/DDBJ whole genome shotgun (WGS) entry which is preliminary data.</text>
</comment>
<evidence type="ECO:0000313" key="5">
    <source>
        <dbReference type="EMBL" id="NMH66036.1"/>
    </source>
</evidence>
<dbReference type="SUPFAM" id="SSF48452">
    <property type="entry name" value="TPR-like"/>
    <property type="match status" value="1"/>
</dbReference>
<dbReference type="EMBL" id="JAAXYH010000009">
    <property type="protein sequence ID" value="NMH66036.1"/>
    <property type="molecule type" value="Genomic_DNA"/>
</dbReference>